<evidence type="ECO:0008006" key="4">
    <source>
        <dbReference type="Google" id="ProtNLM"/>
    </source>
</evidence>
<keyword evidence="1" id="KW-0812">Transmembrane</keyword>
<comment type="caution">
    <text evidence="2">The sequence shown here is derived from an EMBL/GenBank/DDBJ whole genome shotgun (WGS) entry which is preliminary data.</text>
</comment>
<protein>
    <recommendedName>
        <fullName evidence="4">DUF4386 domain-containing protein</fullName>
    </recommendedName>
</protein>
<name>A0ABS7PVR3_9SPHN</name>
<keyword evidence="3" id="KW-1185">Reference proteome</keyword>
<evidence type="ECO:0000313" key="3">
    <source>
        <dbReference type="Proteomes" id="UP000706039"/>
    </source>
</evidence>
<organism evidence="2 3">
    <name type="scientific">Sphingomonas colocasiae</name>
    <dbReference type="NCBI Taxonomy" id="1848973"/>
    <lineage>
        <taxon>Bacteria</taxon>
        <taxon>Pseudomonadati</taxon>
        <taxon>Pseudomonadota</taxon>
        <taxon>Alphaproteobacteria</taxon>
        <taxon>Sphingomonadales</taxon>
        <taxon>Sphingomonadaceae</taxon>
        <taxon>Sphingomonas</taxon>
    </lineage>
</organism>
<feature type="transmembrane region" description="Helical" evidence="1">
    <location>
        <begin position="65"/>
        <end position="84"/>
    </location>
</feature>
<feature type="transmembrane region" description="Helical" evidence="1">
    <location>
        <begin position="138"/>
        <end position="157"/>
    </location>
</feature>
<feature type="transmembrane region" description="Helical" evidence="1">
    <location>
        <begin position="12"/>
        <end position="33"/>
    </location>
</feature>
<keyword evidence="1" id="KW-0472">Membrane</keyword>
<keyword evidence="1" id="KW-1133">Transmembrane helix</keyword>
<dbReference type="Proteomes" id="UP000706039">
    <property type="component" value="Unassembled WGS sequence"/>
</dbReference>
<dbReference type="RefSeq" id="WP_222992564.1">
    <property type="nucleotide sequence ID" value="NZ_JAINVV010000012.1"/>
</dbReference>
<dbReference type="EMBL" id="JAINVV010000012">
    <property type="protein sequence ID" value="MBY8825460.1"/>
    <property type="molecule type" value="Genomic_DNA"/>
</dbReference>
<feature type="transmembrane region" description="Helical" evidence="1">
    <location>
        <begin position="96"/>
        <end position="118"/>
    </location>
</feature>
<reference evidence="2 3" key="1">
    <citation type="submission" date="2021-08" db="EMBL/GenBank/DDBJ databases">
        <authorList>
            <person name="Tuo L."/>
        </authorList>
    </citation>
    <scope>NUCLEOTIDE SEQUENCE [LARGE SCALE GENOMIC DNA]</scope>
    <source>
        <strain evidence="2 3">JCM 31229</strain>
    </source>
</reference>
<sequence>MKACISYVGSGRFLIFLLAVAILVGMAFGYFGAGLGGPLLDMLSDPAANEARLAAMTADQRSTHLLITLTLDMIYPIAYGGGFANLSARLVDRNKLLVAAPGLALILVDLTENVLIALMLQGDTAVIPAKTLVTQAKWWLFGGCSLLVAGLAIIAAIRHYAGGVAKPSIGGHASREI</sequence>
<evidence type="ECO:0000313" key="2">
    <source>
        <dbReference type="EMBL" id="MBY8825460.1"/>
    </source>
</evidence>
<evidence type="ECO:0000256" key="1">
    <source>
        <dbReference type="SAM" id="Phobius"/>
    </source>
</evidence>
<gene>
    <name evidence="2" type="ORF">K7G82_24355</name>
</gene>
<proteinExistence type="predicted"/>
<accession>A0ABS7PVR3</accession>